<dbReference type="Pfam" id="PF14060">
    <property type="entry name" value="DUF4252"/>
    <property type="match status" value="1"/>
</dbReference>
<keyword evidence="2" id="KW-1185">Reference proteome</keyword>
<gene>
    <name evidence="1" type="ORF">FK220_007885</name>
</gene>
<reference evidence="1" key="1">
    <citation type="submission" date="2019-07" db="EMBL/GenBank/DDBJ databases">
        <authorList>
            <person name="De-Chao Zhang Q."/>
        </authorList>
    </citation>
    <scope>NUCLEOTIDE SEQUENCE</scope>
    <source>
        <strain evidence="1">TP-CH-4</strain>
    </source>
</reference>
<dbReference type="EMBL" id="VIKU02000002">
    <property type="protein sequence ID" value="NHF59256.1"/>
    <property type="molecule type" value="Genomic_DNA"/>
</dbReference>
<dbReference type="Proteomes" id="UP000707206">
    <property type="component" value="Unassembled WGS sequence"/>
</dbReference>
<evidence type="ECO:0000313" key="1">
    <source>
        <dbReference type="EMBL" id="NHF59256.1"/>
    </source>
</evidence>
<evidence type="ECO:0000313" key="2">
    <source>
        <dbReference type="Proteomes" id="UP000707206"/>
    </source>
</evidence>
<protein>
    <submittedName>
        <fullName evidence="1">DUF4252 domain-containing protein</fullName>
    </submittedName>
</protein>
<comment type="caution">
    <text evidence="1">The sequence shown here is derived from an EMBL/GenBank/DDBJ whole genome shotgun (WGS) entry which is preliminary data.</text>
</comment>
<reference evidence="1" key="2">
    <citation type="submission" date="2020-03" db="EMBL/GenBank/DDBJ databases">
        <title>Flavobacteriaceae bacterium strain TP-CH-4, a member of the family Flavobacteriaceae isolated from a deep-sea seamount.</title>
        <authorList>
            <person name="Zhang D.-C."/>
        </authorList>
    </citation>
    <scope>NUCLEOTIDE SEQUENCE</scope>
    <source>
        <strain evidence="1">TP-CH-4</strain>
    </source>
</reference>
<dbReference type="AlphaFoldDB" id="A0A967ARX7"/>
<organism evidence="1 2">
    <name type="scientific">Pelagihabitans pacificus</name>
    <dbReference type="NCBI Taxonomy" id="2696054"/>
    <lineage>
        <taxon>Bacteria</taxon>
        <taxon>Pseudomonadati</taxon>
        <taxon>Bacteroidota</taxon>
        <taxon>Flavobacteriia</taxon>
        <taxon>Flavobacteriales</taxon>
        <taxon>Flavobacteriaceae</taxon>
        <taxon>Pelagihabitans</taxon>
    </lineage>
</organism>
<name>A0A967ARX7_9FLAO</name>
<sequence>MLQDLVHLMTLTLYAMLRRTLFLFCLTLLISCSSYNSIDSFYNAHKNDNQVTAVRVPRFMLSLISNISPEMKSLVGNTKDLRYMQFPSATPARTEFLNKQMNGITGNSFIEVYRKNDNLKRNVVSIREKRNAVKEILIYNNNAVNGSFLYFNGNFDPVKVREMAKSDEFQKLGDGLIDQFNMGTPGINSQEGDNQSDGGS</sequence>
<proteinExistence type="predicted"/>
<dbReference type="InterPro" id="IPR025348">
    <property type="entry name" value="DUF4252"/>
</dbReference>
<accession>A0A967ARX7</accession>